<sequence length="231" mass="27056">MRIINKKYSLFSRNYILITLAVLVTLYGLFLASTFYLQVYGIGILVLLIPFLEIRSHHVVMQLFVIFFICILISSISVFDRLPYKLLLVSQPFWIALQYGIPLALALCSLAYLFLSKNTNLIKLCCIQFPIMIIACTWYIRMILIFNNCQHITNEKLVHIPAVVIQKCPVCCDLHELWFSFHLEGKDHYVSMDVNPRLHERSKEGDTLILQVHPGAYGWPWYHKDIKRRYK</sequence>
<dbReference type="RefSeq" id="WP_346581386.1">
    <property type="nucleotide sequence ID" value="NZ_JBDJLH010000008.1"/>
</dbReference>
<name>A0ABV0BWV5_9SPHI</name>
<reference evidence="2 3" key="1">
    <citation type="submission" date="2024-04" db="EMBL/GenBank/DDBJ databases">
        <title>WGS of bacteria from Torrens River.</title>
        <authorList>
            <person name="Wyrsch E.R."/>
            <person name="Drigo B."/>
        </authorList>
    </citation>
    <scope>NUCLEOTIDE SEQUENCE [LARGE SCALE GENOMIC DNA]</scope>
    <source>
        <strain evidence="2 3">TWI391</strain>
    </source>
</reference>
<feature type="transmembrane region" description="Helical" evidence="1">
    <location>
        <begin position="91"/>
        <end position="114"/>
    </location>
</feature>
<organism evidence="2 3">
    <name type="scientific">Sphingobacterium kitahiroshimense</name>
    <dbReference type="NCBI Taxonomy" id="470446"/>
    <lineage>
        <taxon>Bacteria</taxon>
        <taxon>Pseudomonadati</taxon>
        <taxon>Bacteroidota</taxon>
        <taxon>Sphingobacteriia</taxon>
        <taxon>Sphingobacteriales</taxon>
        <taxon>Sphingobacteriaceae</taxon>
        <taxon>Sphingobacterium</taxon>
    </lineage>
</organism>
<accession>A0ABV0BWV5</accession>
<comment type="caution">
    <text evidence="2">The sequence shown here is derived from an EMBL/GenBank/DDBJ whole genome shotgun (WGS) entry which is preliminary data.</text>
</comment>
<feature type="transmembrane region" description="Helical" evidence="1">
    <location>
        <begin position="59"/>
        <end position="79"/>
    </location>
</feature>
<evidence type="ECO:0000313" key="2">
    <source>
        <dbReference type="EMBL" id="MEN5378024.1"/>
    </source>
</evidence>
<feature type="transmembrane region" description="Helical" evidence="1">
    <location>
        <begin position="12"/>
        <end position="29"/>
    </location>
</feature>
<evidence type="ECO:0000313" key="3">
    <source>
        <dbReference type="Proteomes" id="UP001409291"/>
    </source>
</evidence>
<feature type="transmembrane region" description="Helical" evidence="1">
    <location>
        <begin position="35"/>
        <end position="52"/>
    </location>
</feature>
<keyword evidence="1" id="KW-0472">Membrane</keyword>
<feature type="transmembrane region" description="Helical" evidence="1">
    <location>
        <begin position="121"/>
        <end position="140"/>
    </location>
</feature>
<evidence type="ECO:0000256" key="1">
    <source>
        <dbReference type="SAM" id="Phobius"/>
    </source>
</evidence>
<dbReference type="EMBL" id="JBDJNQ010000005">
    <property type="protein sequence ID" value="MEN5378024.1"/>
    <property type="molecule type" value="Genomic_DNA"/>
</dbReference>
<dbReference type="Proteomes" id="UP001409291">
    <property type="component" value="Unassembled WGS sequence"/>
</dbReference>
<keyword evidence="3" id="KW-1185">Reference proteome</keyword>
<keyword evidence="1" id="KW-0812">Transmembrane</keyword>
<protein>
    <submittedName>
        <fullName evidence="2">Uncharacterized protein</fullName>
    </submittedName>
</protein>
<gene>
    <name evidence="2" type="ORF">ABE541_12215</name>
</gene>
<proteinExistence type="predicted"/>
<keyword evidence="1" id="KW-1133">Transmembrane helix</keyword>